<dbReference type="InterPro" id="IPR054542">
    <property type="entry name" value="Cys_met_metab_PP"/>
</dbReference>
<protein>
    <submittedName>
        <fullName evidence="6">Aminotransferase class V-fold PLP-dependent enzyme</fullName>
    </submittedName>
</protein>
<evidence type="ECO:0000256" key="2">
    <source>
        <dbReference type="ARBA" id="ARBA00009077"/>
    </source>
</evidence>
<gene>
    <name evidence="6" type="ORF">JVW63_04020</name>
</gene>
<dbReference type="PIRSF" id="PIRSF001434">
    <property type="entry name" value="CGS"/>
    <property type="match status" value="1"/>
</dbReference>
<dbReference type="Proteomes" id="UP000705983">
    <property type="component" value="Unassembled WGS sequence"/>
</dbReference>
<dbReference type="InterPro" id="IPR015424">
    <property type="entry name" value="PyrdxlP-dep_Trfase"/>
</dbReference>
<evidence type="ECO:0000256" key="4">
    <source>
        <dbReference type="RuleBase" id="RU362118"/>
    </source>
</evidence>
<dbReference type="InterPro" id="IPR015421">
    <property type="entry name" value="PyrdxlP-dep_Trfase_major"/>
</dbReference>
<reference evidence="7" key="1">
    <citation type="submission" date="2021-02" db="EMBL/GenBank/DDBJ databases">
        <title>Leucobacter sp. CX169.</title>
        <authorList>
            <person name="Cheng Y."/>
        </authorList>
    </citation>
    <scope>NUCLEOTIDE SEQUENCE [LARGE SCALE GENOMIC DNA]</scope>
    <source>
        <strain evidence="7">JY899</strain>
    </source>
</reference>
<dbReference type="RefSeq" id="WP_187996261.1">
    <property type="nucleotide sequence ID" value="NZ_JACEXG010000002.1"/>
</dbReference>
<keyword evidence="7" id="KW-1185">Reference proteome</keyword>
<evidence type="ECO:0000313" key="6">
    <source>
        <dbReference type="EMBL" id="MBM9432868.1"/>
    </source>
</evidence>
<dbReference type="InterPro" id="IPR000277">
    <property type="entry name" value="Cys/Met-Metab_PyrdxlP-dep_enz"/>
</dbReference>
<dbReference type="Pfam" id="PF01053">
    <property type="entry name" value="Cys_Met_Meta_PP"/>
    <property type="match status" value="1"/>
</dbReference>
<accession>A0ABS2TFI8</accession>
<dbReference type="Gene3D" id="3.40.640.10">
    <property type="entry name" value="Type I PLP-dependent aspartate aminotransferase-like (Major domain)"/>
    <property type="match status" value="1"/>
</dbReference>
<dbReference type="Gene3D" id="3.90.1150.10">
    <property type="entry name" value="Aspartate Aminotransferase, domain 1"/>
    <property type="match status" value="1"/>
</dbReference>
<keyword evidence="6" id="KW-0808">Transferase</keyword>
<evidence type="ECO:0000256" key="5">
    <source>
        <dbReference type="SAM" id="MobiDB-lite"/>
    </source>
</evidence>
<keyword evidence="6" id="KW-0032">Aminotransferase</keyword>
<dbReference type="PANTHER" id="PTHR11808">
    <property type="entry name" value="TRANS-SULFURATION ENZYME FAMILY MEMBER"/>
    <property type="match status" value="1"/>
</dbReference>
<comment type="similarity">
    <text evidence="2 4">Belongs to the trans-sulfuration enzymes family.</text>
</comment>
<dbReference type="PANTHER" id="PTHR11808:SF15">
    <property type="entry name" value="CYSTATHIONINE GAMMA-LYASE"/>
    <property type="match status" value="1"/>
</dbReference>
<dbReference type="PROSITE" id="PS00868">
    <property type="entry name" value="CYS_MET_METAB_PP"/>
    <property type="match status" value="1"/>
</dbReference>
<name>A0ABS2TFI8_9ACTO</name>
<sequence>MTNPATILAQSGRPDRIQGSPVNPPIVLSSTYRNSGTEPGNIYARWDTETWNPFEETLAALEGSAFPALVHSSGMAAITTALHAAPPGKIVAPRHAYHASLVVAREMAEREGGQVVTVDIADTDEVVAALPGASAVLIESPTNPMLELADIPTIAAAAHDAGALVIVDNTFATPLGQQPLAMGADIVVHSATKYLAGHSDVILGAVLAATEDLHTRMWNYRTHTGAVAGPMETWLALRGMRTLSLRFERITANAAELAKRLSDHPLVEAVAHPSLPSHPHRERAPKGCGVVTLRPKGGREAADRLVEATRLWLPATSLGGVESSLERRRRFVDEASTVPEDLLRLSCGIEDIEDLWEDLDQALRHAVTGLQ</sequence>
<evidence type="ECO:0000256" key="1">
    <source>
        <dbReference type="ARBA" id="ARBA00001933"/>
    </source>
</evidence>
<keyword evidence="3 4" id="KW-0663">Pyridoxal phosphate</keyword>
<proteinExistence type="inferred from homology"/>
<comment type="cofactor">
    <cofactor evidence="1 4">
        <name>pyridoxal 5'-phosphate</name>
        <dbReference type="ChEBI" id="CHEBI:597326"/>
    </cofactor>
</comment>
<comment type="caution">
    <text evidence="6">The sequence shown here is derived from an EMBL/GenBank/DDBJ whole genome shotgun (WGS) entry which is preliminary data.</text>
</comment>
<feature type="region of interest" description="Disordered" evidence="5">
    <location>
        <begin position="1"/>
        <end position="21"/>
    </location>
</feature>
<organism evidence="6 7">
    <name type="scientific">Flaviflexus equikiangi</name>
    <dbReference type="NCBI Taxonomy" id="2758573"/>
    <lineage>
        <taxon>Bacteria</taxon>
        <taxon>Bacillati</taxon>
        <taxon>Actinomycetota</taxon>
        <taxon>Actinomycetes</taxon>
        <taxon>Actinomycetales</taxon>
        <taxon>Actinomycetaceae</taxon>
        <taxon>Flaviflexus</taxon>
    </lineage>
</organism>
<dbReference type="GO" id="GO:0008483">
    <property type="term" value="F:transaminase activity"/>
    <property type="evidence" value="ECO:0007669"/>
    <property type="project" value="UniProtKB-KW"/>
</dbReference>
<dbReference type="SUPFAM" id="SSF53383">
    <property type="entry name" value="PLP-dependent transferases"/>
    <property type="match status" value="1"/>
</dbReference>
<evidence type="ECO:0000313" key="7">
    <source>
        <dbReference type="Proteomes" id="UP000705983"/>
    </source>
</evidence>
<dbReference type="InterPro" id="IPR015422">
    <property type="entry name" value="PyrdxlP-dep_Trfase_small"/>
</dbReference>
<dbReference type="EMBL" id="JAFFJS010000002">
    <property type="protein sequence ID" value="MBM9432868.1"/>
    <property type="molecule type" value="Genomic_DNA"/>
</dbReference>
<evidence type="ECO:0000256" key="3">
    <source>
        <dbReference type="ARBA" id="ARBA00022898"/>
    </source>
</evidence>